<feature type="compositionally biased region" description="Basic residues" evidence="1">
    <location>
        <begin position="497"/>
        <end position="508"/>
    </location>
</feature>
<evidence type="ECO:0000256" key="3">
    <source>
        <dbReference type="SAM" id="SignalP"/>
    </source>
</evidence>
<keyword evidence="2" id="KW-1133">Transmembrane helix</keyword>
<protein>
    <submittedName>
        <fullName evidence="5">Uncharacterized protein LOC111102630</fullName>
    </submittedName>
</protein>
<gene>
    <name evidence="5" type="primary">LOC111102630</name>
</gene>
<feature type="compositionally biased region" description="Basic and acidic residues" evidence="1">
    <location>
        <begin position="594"/>
        <end position="605"/>
    </location>
</feature>
<accession>A0A8B8AJ09</accession>
<keyword evidence="3" id="KW-0732">Signal</keyword>
<name>A0A8B8AJ09_CRAVI</name>
<organism evidence="4 5">
    <name type="scientific">Crassostrea virginica</name>
    <name type="common">Eastern oyster</name>
    <dbReference type="NCBI Taxonomy" id="6565"/>
    <lineage>
        <taxon>Eukaryota</taxon>
        <taxon>Metazoa</taxon>
        <taxon>Spiralia</taxon>
        <taxon>Lophotrochozoa</taxon>
        <taxon>Mollusca</taxon>
        <taxon>Bivalvia</taxon>
        <taxon>Autobranchia</taxon>
        <taxon>Pteriomorphia</taxon>
        <taxon>Ostreida</taxon>
        <taxon>Ostreoidea</taxon>
        <taxon>Ostreidae</taxon>
        <taxon>Crassostrea</taxon>
    </lineage>
</organism>
<evidence type="ECO:0000256" key="2">
    <source>
        <dbReference type="SAM" id="Phobius"/>
    </source>
</evidence>
<keyword evidence="4" id="KW-1185">Reference proteome</keyword>
<feature type="compositionally biased region" description="Basic residues" evidence="1">
    <location>
        <begin position="583"/>
        <end position="593"/>
    </location>
</feature>
<feature type="compositionally biased region" description="Polar residues" evidence="1">
    <location>
        <begin position="413"/>
        <end position="444"/>
    </location>
</feature>
<proteinExistence type="predicted"/>
<evidence type="ECO:0000256" key="1">
    <source>
        <dbReference type="SAM" id="MobiDB-lite"/>
    </source>
</evidence>
<feature type="region of interest" description="Disordered" evidence="1">
    <location>
        <begin position="315"/>
        <end position="334"/>
    </location>
</feature>
<feature type="compositionally biased region" description="Polar residues" evidence="1">
    <location>
        <begin position="315"/>
        <end position="324"/>
    </location>
</feature>
<evidence type="ECO:0000313" key="4">
    <source>
        <dbReference type="Proteomes" id="UP000694844"/>
    </source>
</evidence>
<reference evidence="5" key="1">
    <citation type="submission" date="2025-08" db="UniProtKB">
        <authorList>
            <consortium name="RefSeq"/>
        </authorList>
    </citation>
    <scope>IDENTIFICATION</scope>
    <source>
        <tissue evidence="5">Whole sample</tissue>
    </source>
</reference>
<dbReference type="OrthoDB" id="6156482at2759"/>
<evidence type="ECO:0000313" key="5">
    <source>
        <dbReference type="RefSeq" id="XP_022291160.1"/>
    </source>
</evidence>
<dbReference type="Proteomes" id="UP000694844">
    <property type="component" value="Chromosome 7"/>
</dbReference>
<dbReference type="AlphaFoldDB" id="A0A8B8AJ09"/>
<feature type="compositionally biased region" description="Basic and acidic residues" evidence="1">
    <location>
        <begin position="325"/>
        <end position="334"/>
    </location>
</feature>
<keyword evidence="2" id="KW-0812">Transmembrane</keyword>
<sequence length="605" mass="67749">MLYTRYLLLFLQCIWTTKAQQQLSAVRCFGTGFTMDASCPANHKMFPVEVLVGSVLKSTGCPNNFIKGLNTTAEALCCSQTDSGCLDTYRNTQNSTVTYIYHVNCIGRQSCIAYAVSRATTSGPVVYCDQILYHSTTTLLELKYQCIADNQFLTPSTVGTTTVSGLYDLHIVLQDYGDSGISPLTQQIQCSIETSDCDGEIQIVAKDLRLFSEGGQCYQNLSINETGLNSVQTFSCSDNTNFIQNLNFYVSQTNHIILTFMNSYNQSGGYLWIQILPVNFSHSFTVSCPPVEENQQCFPTTTEPPTTTIATTTVDHNVNAANNSSEKEAPKEEGGDGKIIGIVVGIVLLVVVAVVVGIALWWKKCRKATKDQEKAGATGHPPDSKENGQMPHLKTDSKTTVNIPPRSHHHQNHQAANKTTLNSMIMPSKQQKSAKITSTDNQEMFPNYSYDKGETCISNKESPRMSLDLQGETGVTDMESHIRHRQLPPLENDTNAKKKKKKKKKKNKIAINTEEAGEQNRITDDIDVEKVEELQQKKVDKNEPEVLHTEETEERTEKKKKKKRRREANAENDVDVEETQKQEKKKKKKKHKRPEPDPDDLRNED</sequence>
<feature type="region of interest" description="Disordered" evidence="1">
    <location>
        <begin position="372"/>
        <end position="447"/>
    </location>
</feature>
<dbReference type="KEGG" id="cvn:111102630"/>
<feature type="region of interest" description="Disordered" evidence="1">
    <location>
        <begin position="473"/>
        <end position="605"/>
    </location>
</feature>
<dbReference type="GeneID" id="111102630"/>
<feature type="transmembrane region" description="Helical" evidence="2">
    <location>
        <begin position="339"/>
        <end position="362"/>
    </location>
</feature>
<dbReference type="RefSeq" id="XP_022291160.1">
    <property type="nucleotide sequence ID" value="XM_022435452.1"/>
</dbReference>
<feature type="signal peptide" evidence="3">
    <location>
        <begin position="1"/>
        <end position="19"/>
    </location>
</feature>
<feature type="compositionally biased region" description="Basic and acidic residues" evidence="1">
    <location>
        <begin position="521"/>
        <end position="550"/>
    </location>
</feature>
<keyword evidence="2" id="KW-0472">Membrane</keyword>
<feature type="chain" id="PRO_5034257202" evidence="3">
    <location>
        <begin position="20"/>
        <end position="605"/>
    </location>
</feature>